<dbReference type="InterPro" id="IPR004888">
    <property type="entry name" value="Glycoside_hydrolase_63"/>
</dbReference>
<dbReference type="GO" id="GO:0009311">
    <property type="term" value="P:oligosaccharide metabolic process"/>
    <property type="evidence" value="ECO:0007669"/>
    <property type="project" value="InterPro"/>
</dbReference>
<protein>
    <submittedName>
        <fullName evidence="5">Uncharacterized protein SEC0006</fullName>
    </submittedName>
</protein>
<proteinExistence type="inferred from homology"/>
<dbReference type="EMBL" id="AY120852">
    <property type="protein sequence ID" value="AAM82669.1"/>
    <property type="molecule type" value="Genomic_DNA"/>
</dbReference>
<evidence type="ECO:0000256" key="3">
    <source>
        <dbReference type="ARBA" id="ARBA00023295"/>
    </source>
</evidence>
<dbReference type="InterPro" id="IPR012341">
    <property type="entry name" value="6hp_glycosidase-like_sf"/>
</dbReference>
<gene>
    <name evidence="5" type="primary">SEC0006</name>
</gene>
<dbReference type="GO" id="GO:0006487">
    <property type="term" value="P:protein N-linked glycosylation"/>
    <property type="evidence" value="ECO:0007669"/>
    <property type="project" value="TreeGrafter"/>
</dbReference>
<dbReference type="Pfam" id="PF22422">
    <property type="entry name" value="MGH1-like_GH"/>
    <property type="match status" value="1"/>
</dbReference>
<dbReference type="InterPro" id="IPR008928">
    <property type="entry name" value="6-hairpin_glycosidase_sf"/>
</dbReference>
<dbReference type="Gene3D" id="1.50.10.10">
    <property type="match status" value="1"/>
</dbReference>
<evidence type="ECO:0000256" key="2">
    <source>
        <dbReference type="ARBA" id="ARBA00022801"/>
    </source>
</evidence>
<keyword evidence="2" id="KW-0378">Hydrolase</keyword>
<feature type="domain" description="Mannosylglycerate hydrolase MGH1-like glycoside hydrolase" evidence="4">
    <location>
        <begin position="439"/>
        <end position="545"/>
    </location>
</feature>
<name>Q8KPV2_SYNE7</name>
<dbReference type="InterPro" id="IPR054491">
    <property type="entry name" value="MGH1-like_GH"/>
</dbReference>
<sequence length="893" mass="102199">MERPNSVFAIALFISAWNSLMNPEQQRIQQSVEPNSPWRQWGPYLSERQWGTVREDYSAGGDAWDYFPHDHARSRAYRWGEDGLGGFCDRQANICFALAFWNGNDPILKERLFGLTNSEGNHGEDVKEYYFYVDNTPTHSYMRWRYKYPQAAYPYETLVTVNGQRSKFEPEYELLDTGIFDSGYFDIEAEYAKATPSDLGIRLQITNRGLQTAPIAVLPTLWLRNTWTWTGEVPAGRLTQVDDQAIKLSHRDYGDRWLYCDRVNGAELELLFTDNETNFARLFGSTNPSPYVKDAFHQYLIEGDREAVNPVQTGTKAAACYRLEIPAGQTVTLQLRFCDRPQTAAFDTDFADSFSQRQQEADDFYQTLFPKLGDGDRLIQRQALAALLWSKQVYLYEVQTWLQGDAGQPPHQVPSKGRNTNWRMFSANEVILMPDKWEYPWFAAWDWAFHCVVMALIDPEFAKQQLRLLLSDNYVSPKGQIPAYEWAFGDVNPPVQAWAAWKIYQSEKVRTGEGDREFLQQIFQRLLPNYYWWLNREDRDDKSLFQGGFLGLDNITIFNRSAPLPTGGYLEQSDGTAWMGLFSLNMLAIALELNQQGTIYDHAISSFVRQFLNIAQAMNQMGDDNLALWDETHGFYFSALRLPDDSEEQLQVYSLVGLAPMLAVLTLEPKFVHDLSDIQEVMDWAAKHHPELINNVVCTTTECSEQRHLLAIASPDQLRRLLQRLLNEDEFLSPYGIRSISKAHAQTPSFFTIKATASGWHILSPGRIEPAPPLADNSNWRGPIWFPMNYLLDRSEYSGYYHYLGDEFQVECPTGSGQLMTLKQVAQELSQRLVNIFRTQPDGSRPTYEGQSNASRSIPTGVICCCSMNTSTVIPAKVWARVSKLAGLPWLPS</sequence>
<dbReference type="GO" id="GO:0004573">
    <property type="term" value="F:Glc3Man9GlcNAc2 oligosaccharide glucosidase activity"/>
    <property type="evidence" value="ECO:0007669"/>
    <property type="project" value="InterPro"/>
</dbReference>
<evidence type="ECO:0000259" key="4">
    <source>
        <dbReference type="Pfam" id="PF22422"/>
    </source>
</evidence>
<dbReference type="PANTHER" id="PTHR10412:SF11">
    <property type="entry name" value="MANNOSYL-OLIGOSACCHARIDE GLUCOSIDASE"/>
    <property type="match status" value="1"/>
</dbReference>
<dbReference type="AlphaFoldDB" id="Q8KPV2"/>
<keyword evidence="3" id="KW-0326">Glycosidase</keyword>
<reference evidence="5" key="1">
    <citation type="submission" date="2002-06" db="EMBL/GenBank/DDBJ databases">
        <title>Synechococcus elongatus PCC7942 cosmid 6C3.</title>
        <authorList>
            <person name="Holtman C.K."/>
            <person name="Sandoval P."/>
            <person name="Chen Y."/>
            <person name="Socias T."/>
            <person name="Mohler B.J."/>
            <person name="Gonzalez A."/>
            <person name="Salinas I."/>
            <person name="McMurtry S."/>
            <person name="Golden S.S."/>
            <person name="Youderian P."/>
        </authorList>
    </citation>
    <scope>NUCLEOTIDE SEQUENCE</scope>
    <source>
        <strain evidence="5">PCC 7492</strain>
    </source>
</reference>
<evidence type="ECO:0000313" key="5">
    <source>
        <dbReference type="EMBL" id="AAM82669.1"/>
    </source>
</evidence>
<evidence type="ECO:0000256" key="1">
    <source>
        <dbReference type="ARBA" id="ARBA00010833"/>
    </source>
</evidence>
<accession>Q8KPV2</accession>
<dbReference type="SUPFAM" id="SSF48208">
    <property type="entry name" value="Six-hairpin glycosidases"/>
    <property type="match status" value="1"/>
</dbReference>
<comment type="similarity">
    <text evidence="1">Belongs to the glycosyl hydrolase 63 family.</text>
</comment>
<organism evidence="5">
    <name type="scientific">Synechococcus elongatus (strain ATCC 33912 / PCC 7942 / FACHB-805)</name>
    <name type="common">Anacystis nidulans R2</name>
    <dbReference type="NCBI Taxonomy" id="1140"/>
    <lineage>
        <taxon>Bacteria</taxon>
        <taxon>Bacillati</taxon>
        <taxon>Cyanobacteriota</taxon>
        <taxon>Cyanophyceae</taxon>
        <taxon>Synechococcales</taxon>
        <taxon>Synechococcaceae</taxon>
        <taxon>Synechococcus</taxon>
    </lineage>
</organism>
<dbReference type="PANTHER" id="PTHR10412">
    <property type="entry name" value="MANNOSYL-OLIGOSACCHARIDE GLUCOSIDASE"/>
    <property type="match status" value="1"/>
</dbReference>